<feature type="compositionally biased region" description="Basic residues" evidence="1">
    <location>
        <begin position="48"/>
        <end position="61"/>
    </location>
</feature>
<feature type="compositionally biased region" description="Basic and acidic residues" evidence="1">
    <location>
        <begin position="91"/>
        <end position="101"/>
    </location>
</feature>
<feature type="region of interest" description="Disordered" evidence="1">
    <location>
        <begin position="571"/>
        <end position="591"/>
    </location>
</feature>
<dbReference type="GO" id="GO:0005634">
    <property type="term" value="C:nucleus"/>
    <property type="evidence" value="ECO:0007669"/>
    <property type="project" value="TreeGrafter"/>
</dbReference>
<sequence>SRAAGGGLQPEVDGQHRRRRRAARHSGRARPRLPPAAAKREGPASGGRGRRRPSGHRHRGQHLPPAGAAGARPPGHTQRGCPAFALGRGAAADRADEELRGRRLPRPQPGRERRRGPHVHGRRRARSGLVFDPEPDASSSTPLADPSASTSNLLVSLASLPMEDGPHLRRANLTAGRLDPPPPRVPSMRAVGGLDGASESAGGWMHAEYAEYKLEGNFARGAFGEIWRCTRHRKRPAEPRGEWVAADGPDDHEEEERYVLKRLMVEKGEETRLSGEREWYFGVKMNQHKYKLLSAEGSGPLREGADHIVRFVEGFEQHRSRELWLVFRDEGVSLHSLMYETAEPESMSGAEASGSEDPAGGSSGGWAAGPRDPGEAMELRILQPSRWWWRLRDSADGGSIILDMVRQALLALAVVHDTNTTHRDVKPENLLVAWAPHGKHPDRKAGGSWHLRLIDFGSAVDAHSASHLYGLQGPSDAEQTVEYAPPEAVFGRLFHSGVPSPQRTQPYDIWSLGVTWMELLLGTPHVFQISGRTRALLDNRLRMSQKTEEERQHIYLLRGLMELCIYPPMPPDDLQRASGPQHAGGAPGSRPVQWSCSDVALQELLQSRDPSGTGIGSTLELRLLRAMLHWNPAQRPTALEALKHAAFTCSGGDEKLCLAECGWRSRSSNAWC</sequence>
<dbReference type="GO" id="GO:0044773">
    <property type="term" value="P:mitotic DNA damage checkpoint signaling"/>
    <property type="evidence" value="ECO:0007669"/>
    <property type="project" value="TreeGrafter"/>
</dbReference>
<evidence type="ECO:0000313" key="3">
    <source>
        <dbReference type="EMBL" id="JAC78351.1"/>
    </source>
</evidence>
<feature type="compositionally biased region" description="Basic residues" evidence="1">
    <location>
        <begin position="16"/>
        <end position="31"/>
    </location>
</feature>
<reference evidence="3" key="1">
    <citation type="submission" date="2014-05" db="EMBL/GenBank/DDBJ databases">
        <title>The transcriptome of the halophilic microalga Tetraselmis sp. GSL018 isolated from the Great Salt Lake, Utah.</title>
        <authorList>
            <person name="Jinkerson R.E."/>
            <person name="D'Adamo S."/>
            <person name="Posewitz M.C."/>
        </authorList>
    </citation>
    <scope>NUCLEOTIDE SEQUENCE</scope>
    <source>
        <strain evidence="3">GSL018</strain>
    </source>
</reference>
<dbReference type="InterPro" id="IPR000719">
    <property type="entry name" value="Prot_kinase_dom"/>
</dbReference>
<accession>A0A061S6D7</accession>
<dbReference type="PANTHER" id="PTHR44167:SF30">
    <property type="entry name" value="PHOSPHORYLASE KINASE"/>
    <property type="match status" value="1"/>
</dbReference>
<feature type="region of interest" description="Disordered" evidence="1">
    <location>
        <begin position="1"/>
        <end position="148"/>
    </location>
</feature>
<organism evidence="3">
    <name type="scientific">Tetraselmis sp. GSL018</name>
    <dbReference type="NCBI Taxonomy" id="582737"/>
    <lineage>
        <taxon>Eukaryota</taxon>
        <taxon>Viridiplantae</taxon>
        <taxon>Chlorophyta</taxon>
        <taxon>core chlorophytes</taxon>
        <taxon>Chlorodendrophyceae</taxon>
        <taxon>Chlorodendrales</taxon>
        <taxon>Chlorodendraceae</taxon>
        <taxon>Tetraselmis</taxon>
    </lineage>
</organism>
<dbReference type="PROSITE" id="PS50011">
    <property type="entry name" value="PROTEIN_KINASE_DOM"/>
    <property type="match status" value="1"/>
</dbReference>
<proteinExistence type="predicted"/>
<name>A0A061S6D7_9CHLO</name>
<feature type="compositionally biased region" description="Basic residues" evidence="1">
    <location>
        <begin position="112"/>
        <end position="126"/>
    </location>
</feature>
<dbReference type="EMBL" id="GBEZ01007081">
    <property type="protein sequence ID" value="JAC78351.1"/>
    <property type="molecule type" value="Transcribed_RNA"/>
</dbReference>
<dbReference type="PANTHER" id="PTHR44167">
    <property type="entry name" value="OVARIAN-SPECIFIC SERINE/THREONINE-PROTEIN KINASE LOK-RELATED"/>
    <property type="match status" value="1"/>
</dbReference>
<dbReference type="GO" id="GO:0005524">
    <property type="term" value="F:ATP binding"/>
    <property type="evidence" value="ECO:0007669"/>
    <property type="project" value="InterPro"/>
</dbReference>
<feature type="compositionally biased region" description="Polar residues" evidence="1">
    <location>
        <begin position="137"/>
        <end position="148"/>
    </location>
</feature>
<dbReference type="AlphaFoldDB" id="A0A061S6D7"/>
<feature type="compositionally biased region" description="Low complexity" evidence="1">
    <location>
        <begin position="64"/>
        <end position="75"/>
    </location>
</feature>
<feature type="domain" description="Protein kinase" evidence="2">
    <location>
        <begin position="212"/>
        <end position="647"/>
    </location>
</feature>
<feature type="region of interest" description="Disordered" evidence="1">
    <location>
        <begin position="343"/>
        <end position="370"/>
    </location>
</feature>
<gene>
    <name evidence="3" type="ORF">TSPGSL018_15344</name>
</gene>
<dbReference type="SUPFAM" id="SSF56112">
    <property type="entry name" value="Protein kinase-like (PK-like)"/>
    <property type="match status" value="1"/>
</dbReference>
<evidence type="ECO:0000256" key="1">
    <source>
        <dbReference type="SAM" id="MobiDB-lite"/>
    </source>
</evidence>
<dbReference type="InterPro" id="IPR011009">
    <property type="entry name" value="Kinase-like_dom_sf"/>
</dbReference>
<dbReference type="GO" id="GO:0004674">
    <property type="term" value="F:protein serine/threonine kinase activity"/>
    <property type="evidence" value="ECO:0007669"/>
    <property type="project" value="TreeGrafter"/>
</dbReference>
<feature type="compositionally biased region" description="Low complexity" evidence="1">
    <location>
        <begin position="344"/>
        <end position="360"/>
    </location>
</feature>
<protein>
    <submittedName>
        <fullName evidence="3">Protein phosphatase 2c 51</fullName>
    </submittedName>
</protein>
<dbReference type="Pfam" id="PF00069">
    <property type="entry name" value="Pkinase"/>
    <property type="match status" value="1"/>
</dbReference>
<dbReference type="SMART" id="SM00220">
    <property type="entry name" value="S_TKc"/>
    <property type="match status" value="1"/>
</dbReference>
<dbReference type="Gene3D" id="1.10.510.10">
    <property type="entry name" value="Transferase(Phosphotransferase) domain 1"/>
    <property type="match status" value="1"/>
</dbReference>
<feature type="non-terminal residue" evidence="3">
    <location>
        <position position="1"/>
    </location>
</feature>
<evidence type="ECO:0000259" key="2">
    <source>
        <dbReference type="PROSITE" id="PS50011"/>
    </source>
</evidence>